<feature type="domain" description="Ice-binding protein C-terminal" evidence="2">
    <location>
        <begin position="205"/>
        <end position="228"/>
    </location>
</feature>
<feature type="signal peptide" evidence="1">
    <location>
        <begin position="1"/>
        <end position="26"/>
    </location>
</feature>
<protein>
    <recommendedName>
        <fullName evidence="2">Ice-binding protein C-terminal domain-containing protein</fullName>
    </recommendedName>
</protein>
<dbReference type="NCBIfam" id="TIGR02595">
    <property type="entry name" value="PEP_CTERM"/>
    <property type="match status" value="1"/>
</dbReference>
<sequence length="232" mass="25002">MKRFTQIALITLAVALVIPAMGYASGQEAFVNAAWNNSGYSFGTTSFGNMSTGEFNLKLRDANGNLVKGGELFTGFCVDPWQYSKSNVLVDLVKPSDYAVNNENVGLQAAWLFDTYFKKNSTKQEIAGLQLALWEIVVDSNSSIDLTKGNFAVTKGDATAITNAKTYLSSLPQSFSAETVVRLNSSYIIGKTGEAQDFIVKIGDPVPEPATMLLLGLGLLGIAGIARKKHQR</sequence>
<evidence type="ECO:0000313" key="3">
    <source>
        <dbReference type="EMBL" id="GAK49782.1"/>
    </source>
</evidence>
<evidence type="ECO:0000256" key="1">
    <source>
        <dbReference type="SAM" id="SignalP"/>
    </source>
</evidence>
<feature type="chain" id="PRO_5006631523" description="Ice-binding protein C-terminal domain-containing protein" evidence="1">
    <location>
        <begin position="27"/>
        <end position="232"/>
    </location>
</feature>
<organism evidence="3">
    <name type="scientific">Candidatus Moduliflexus flocculans</name>
    <dbReference type="NCBI Taxonomy" id="1499966"/>
    <lineage>
        <taxon>Bacteria</taxon>
        <taxon>Candidatus Moduliflexota</taxon>
        <taxon>Candidatus Moduliflexia</taxon>
        <taxon>Candidatus Moduliflexales</taxon>
        <taxon>Candidatus Moduliflexaceae</taxon>
    </lineage>
</organism>
<name>A0A0S6VX38_9BACT</name>
<gene>
    <name evidence="3" type="ORF">U14_01006</name>
</gene>
<evidence type="ECO:0000259" key="2">
    <source>
        <dbReference type="Pfam" id="PF07589"/>
    </source>
</evidence>
<proteinExistence type="predicted"/>
<evidence type="ECO:0000313" key="4">
    <source>
        <dbReference type="Proteomes" id="UP000030700"/>
    </source>
</evidence>
<keyword evidence="1" id="KW-0732">Signal</keyword>
<dbReference type="EMBL" id="DF820455">
    <property type="protein sequence ID" value="GAK49782.1"/>
    <property type="molecule type" value="Genomic_DNA"/>
</dbReference>
<keyword evidence="4" id="KW-1185">Reference proteome</keyword>
<dbReference type="Proteomes" id="UP000030700">
    <property type="component" value="Unassembled WGS sequence"/>
</dbReference>
<dbReference type="InterPro" id="IPR013424">
    <property type="entry name" value="Ice-binding_C"/>
</dbReference>
<dbReference type="HOGENOM" id="CLU_1212869_0_0_0"/>
<accession>A0A0S6VX38</accession>
<dbReference type="Pfam" id="PF07589">
    <property type="entry name" value="PEP-CTERM"/>
    <property type="match status" value="1"/>
</dbReference>
<dbReference type="AlphaFoldDB" id="A0A0S6VX38"/>
<reference evidence="3" key="1">
    <citation type="journal article" date="2015" name="PeerJ">
        <title>First genomic representation of candidate bacterial phylum KSB3 points to enhanced environmental sensing as a trigger of wastewater bulking.</title>
        <authorList>
            <person name="Sekiguchi Y."/>
            <person name="Ohashi A."/>
            <person name="Parks D.H."/>
            <person name="Yamauchi T."/>
            <person name="Tyson G.W."/>
            <person name="Hugenholtz P."/>
        </authorList>
    </citation>
    <scope>NUCLEOTIDE SEQUENCE [LARGE SCALE GENOMIC DNA]</scope>
</reference>